<evidence type="ECO:0000256" key="6">
    <source>
        <dbReference type="ARBA" id="ARBA00023136"/>
    </source>
</evidence>
<keyword evidence="3" id="KW-1003">Cell membrane</keyword>
<evidence type="ECO:0000313" key="11">
    <source>
        <dbReference type="EMBL" id="CAA9889628.1"/>
    </source>
</evidence>
<dbReference type="GO" id="GO:0008381">
    <property type="term" value="F:mechanosensitive monoatomic ion channel activity"/>
    <property type="evidence" value="ECO:0007669"/>
    <property type="project" value="InterPro"/>
</dbReference>
<dbReference type="InterPro" id="IPR006685">
    <property type="entry name" value="MscS_channel_2nd"/>
</dbReference>
<organism evidence="11 12">
    <name type="scientific">Candidatus Methylobacter favarea</name>
    <dbReference type="NCBI Taxonomy" id="2707345"/>
    <lineage>
        <taxon>Bacteria</taxon>
        <taxon>Pseudomonadati</taxon>
        <taxon>Pseudomonadota</taxon>
        <taxon>Gammaproteobacteria</taxon>
        <taxon>Methylococcales</taxon>
        <taxon>Methylococcaceae</taxon>
        <taxon>Methylobacter</taxon>
    </lineage>
</organism>
<comment type="function">
    <text evidence="7">Mechanosensitive channel that participates in the regulation of osmotic pressure changes within the cell, opening in response to stretch forces in the membrane lipid bilayer, without the need for other proteins. Contributes to normal resistance to hypoosmotic shock. Forms an ion channel of 1.0 nanosiemens conductance with a slight preference for anions.</text>
</comment>
<dbReference type="SUPFAM" id="SSF82689">
    <property type="entry name" value="Mechanosensitive channel protein MscS (YggB), C-terminal domain"/>
    <property type="match status" value="1"/>
</dbReference>
<dbReference type="Proteomes" id="UP000494216">
    <property type="component" value="Unassembled WGS sequence"/>
</dbReference>
<dbReference type="InterPro" id="IPR010920">
    <property type="entry name" value="LSM_dom_sf"/>
</dbReference>
<sequence>MMKLKVVLTGLVIMLHSAVLSGQNLLPSTENSAPAQPPAGVISQQSTPQTDELIRKRLKDIFRHIEGLENLQVNVKAGVVELTGEALNGQAKEKATQLAERTDGVVEVQNNIHEVQSIKKRLQAVFKLTEGRFETAVAYLPLFIIAMLVIFLFWFLANLIIRYDWLFKKMIPHFFLIELVKQCVRGGIIIAGVLLAFEILDANTLITSLIGAAGLFGLAIGFAIRDTVENYISSILLGLRQPFNPNDFVKIEESEGYIVRLTSRATILRTAEGNDIRIPNAKVFKATIINYSSNPVRRFDFTVNVGIDQNLPYIQQLAVQTLAAMDGVLQDPAPFCAVETVGDSSIVLHIYAWLDQSQADFIKLRSNALVLIKTVFDSANNRMPTQAAKTSEPPQPVENMKAIVEHKTQDITPDRNVKQQINQEREQGEDLLRANAKKE</sequence>
<evidence type="ECO:0000256" key="7">
    <source>
        <dbReference type="RuleBase" id="RU369025"/>
    </source>
</evidence>
<comment type="caution">
    <text evidence="11">The sequence shown here is derived from an EMBL/GenBank/DDBJ whole genome shotgun (WGS) entry which is preliminary data.</text>
</comment>
<feature type="transmembrane region" description="Helical" evidence="7">
    <location>
        <begin position="206"/>
        <end position="224"/>
    </location>
</feature>
<reference evidence="11 12" key="1">
    <citation type="submission" date="2020-02" db="EMBL/GenBank/DDBJ databases">
        <authorList>
            <person name="Hogendoorn C."/>
        </authorList>
    </citation>
    <scope>NUCLEOTIDE SEQUENCE [LARGE SCALE GENOMIC DNA]</scope>
    <source>
        <strain evidence="11">METHB21</strain>
    </source>
</reference>
<comment type="subcellular location">
    <subcellularLocation>
        <location evidence="7">Cell inner membrane</location>
        <topology evidence="7">Multi-pass membrane protein</topology>
    </subcellularLocation>
    <subcellularLocation>
        <location evidence="1">Cell membrane</location>
        <topology evidence="1">Multi-pass membrane protein</topology>
    </subcellularLocation>
</comment>
<dbReference type="Pfam" id="PF21082">
    <property type="entry name" value="MS_channel_3rd"/>
    <property type="match status" value="1"/>
</dbReference>
<keyword evidence="7" id="KW-0406">Ion transport</keyword>
<comment type="caution">
    <text evidence="7">Lacks conserved residue(s) required for the propagation of feature annotation.</text>
</comment>
<dbReference type="InterPro" id="IPR007055">
    <property type="entry name" value="BON_dom"/>
</dbReference>
<dbReference type="InterPro" id="IPR049278">
    <property type="entry name" value="MS_channel_C"/>
</dbReference>
<keyword evidence="9" id="KW-0732">Signal</keyword>
<feature type="chain" id="PRO_5035780972" description="Small-conductance mechanosensitive channel" evidence="9">
    <location>
        <begin position="22"/>
        <end position="439"/>
    </location>
</feature>
<comment type="subunit">
    <text evidence="7">Homoheptamer.</text>
</comment>
<evidence type="ECO:0000313" key="12">
    <source>
        <dbReference type="Proteomes" id="UP000494216"/>
    </source>
</evidence>
<dbReference type="SUPFAM" id="SSF50182">
    <property type="entry name" value="Sm-like ribonucleoproteins"/>
    <property type="match status" value="1"/>
</dbReference>
<dbReference type="Gene3D" id="3.30.70.100">
    <property type="match status" value="1"/>
</dbReference>
<evidence type="ECO:0000256" key="3">
    <source>
        <dbReference type="ARBA" id="ARBA00022475"/>
    </source>
</evidence>
<evidence type="ECO:0000256" key="1">
    <source>
        <dbReference type="ARBA" id="ARBA00004651"/>
    </source>
</evidence>
<dbReference type="AlphaFoldDB" id="A0A8S0Y5R8"/>
<dbReference type="RefSeq" id="WP_174624620.1">
    <property type="nucleotide sequence ID" value="NZ_CADCXN010000020.1"/>
</dbReference>
<comment type="similarity">
    <text evidence="2 7">Belongs to the MscS (TC 1.A.23) family.</text>
</comment>
<dbReference type="PROSITE" id="PS50914">
    <property type="entry name" value="BON"/>
    <property type="match status" value="1"/>
</dbReference>
<feature type="region of interest" description="Disordered" evidence="8">
    <location>
        <begin position="25"/>
        <end position="46"/>
    </location>
</feature>
<evidence type="ECO:0000256" key="8">
    <source>
        <dbReference type="SAM" id="MobiDB-lite"/>
    </source>
</evidence>
<evidence type="ECO:0000256" key="5">
    <source>
        <dbReference type="ARBA" id="ARBA00022989"/>
    </source>
</evidence>
<feature type="signal peptide" evidence="9">
    <location>
        <begin position="1"/>
        <end position="21"/>
    </location>
</feature>
<protein>
    <recommendedName>
        <fullName evidence="7">Small-conductance mechanosensitive channel</fullName>
    </recommendedName>
</protein>
<feature type="transmembrane region" description="Helical" evidence="7">
    <location>
        <begin position="182"/>
        <end position="200"/>
    </location>
</feature>
<dbReference type="PANTHER" id="PTHR30221:SF1">
    <property type="entry name" value="SMALL-CONDUCTANCE MECHANOSENSITIVE CHANNEL"/>
    <property type="match status" value="1"/>
</dbReference>
<dbReference type="InterPro" id="IPR023408">
    <property type="entry name" value="MscS_beta-dom_sf"/>
</dbReference>
<feature type="domain" description="BON" evidence="10">
    <location>
        <begin position="50"/>
        <end position="116"/>
    </location>
</feature>
<keyword evidence="4 7" id="KW-0812">Transmembrane</keyword>
<gene>
    <name evidence="11" type="ORF">METHB2_1160004</name>
</gene>
<dbReference type="InterPro" id="IPR011066">
    <property type="entry name" value="MscS_channel_C_sf"/>
</dbReference>
<dbReference type="InterPro" id="IPR045275">
    <property type="entry name" value="MscS_archaea/bacteria_type"/>
</dbReference>
<evidence type="ECO:0000256" key="2">
    <source>
        <dbReference type="ARBA" id="ARBA00008017"/>
    </source>
</evidence>
<dbReference type="Pfam" id="PF04972">
    <property type="entry name" value="BON"/>
    <property type="match status" value="1"/>
</dbReference>
<dbReference type="EMBL" id="CADCXN010000020">
    <property type="protein sequence ID" value="CAA9889628.1"/>
    <property type="molecule type" value="Genomic_DNA"/>
</dbReference>
<feature type="transmembrane region" description="Helical" evidence="7">
    <location>
        <begin position="138"/>
        <end position="161"/>
    </location>
</feature>
<dbReference type="Gene3D" id="2.30.30.60">
    <property type="match status" value="1"/>
</dbReference>
<dbReference type="GO" id="GO:0005886">
    <property type="term" value="C:plasma membrane"/>
    <property type="evidence" value="ECO:0007669"/>
    <property type="project" value="UniProtKB-SubCell"/>
</dbReference>
<keyword evidence="7" id="KW-0997">Cell inner membrane</keyword>
<keyword evidence="6 7" id="KW-0472">Membrane</keyword>
<dbReference type="InterPro" id="IPR011014">
    <property type="entry name" value="MscS_channel_TM-2"/>
</dbReference>
<feature type="compositionally biased region" description="Polar residues" evidence="8">
    <location>
        <begin position="25"/>
        <end position="34"/>
    </location>
</feature>
<evidence type="ECO:0000259" key="10">
    <source>
        <dbReference type="PROSITE" id="PS50914"/>
    </source>
</evidence>
<dbReference type="PANTHER" id="PTHR30221">
    <property type="entry name" value="SMALL-CONDUCTANCE MECHANOSENSITIVE CHANNEL"/>
    <property type="match status" value="1"/>
</dbReference>
<dbReference type="Pfam" id="PF00924">
    <property type="entry name" value="MS_channel_2nd"/>
    <property type="match status" value="1"/>
</dbReference>
<keyword evidence="7" id="KW-0813">Transport</keyword>
<accession>A0A8S0Y5R8</accession>
<name>A0A8S0Y5R8_9GAMM</name>
<keyword evidence="7" id="KW-0407">Ion channel</keyword>
<keyword evidence="5 7" id="KW-1133">Transmembrane helix</keyword>
<dbReference type="Gene3D" id="1.10.287.1260">
    <property type="match status" value="1"/>
</dbReference>
<dbReference type="Gene3D" id="3.30.1340.30">
    <property type="match status" value="1"/>
</dbReference>
<dbReference type="SUPFAM" id="SSF82861">
    <property type="entry name" value="Mechanosensitive channel protein MscS (YggB), transmembrane region"/>
    <property type="match status" value="1"/>
</dbReference>
<evidence type="ECO:0000256" key="4">
    <source>
        <dbReference type="ARBA" id="ARBA00022692"/>
    </source>
</evidence>
<proteinExistence type="inferred from homology"/>
<keyword evidence="12" id="KW-1185">Reference proteome</keyword>
<evidence type="ECO:0000256" key="9">
    <source>
        <dbReference type="SAM" id="SignalP"/>
    </source>
</evidence>